<comment type="similarity">
    <text evidence="1">Belongs to the LysR transcriptional regulatory family.</text>
</comment>
<dbReference type="SUPFAM" id="SSF46785">
    <property type="entry name" value="Winged helix' DNA-binding domain"/>
    <property type="match status" value="1"/>
</dbReference>
<dbReference type="AlphaFoldDB" id="A0A3S0RSC6"/>
<dbReference type="PROSITE" id="PS50931">
    <property type="entry name" value="HTH_LYSR"/>
    <property type="match status" value="1"/>
</dbReference>
<accession>A0A3S0RSC6</accession>
<comment type="caution">
    <text evidence="6">The sequence shown here is derived from an EMBL/GenBank/DDBJ whole genome shotgun (WGS) entry which is preliminary data.</text>
</comment>
<keyword evidence="2" id="KW-0805">Transcription regulation</keyword>
<dbReference type="InterPro" id="IPR058163">
    <property type="entry name" value="LysR-type_TF_proteobact-type"/>
</dbReference>
<dbReference type="PRINTS" id="PR00039">
    <property type="entry name" value="HTHLYSR"/>
</dbReference>
<proteinExistence type="inferred from homology"/>
<dbReference type="SUPFAM" id="SSF53850">
    <property type="entry name" value="Periplasmic binding protein-like II"/>
    <property type="match status" value="1"/>
</dbReference>
<evidence type="ECO:0000259" key="5">
    <source>
        <dbReference type="PROSITE" id="PS50931"/>
    </source>
</evidence>
<evidence type="ECO:0000313" key="6">
    <source>
        <dbReference type="EMBL" id="RUL63169.1"/>
    </source>
</evidence>
<dbReference type="CDD" id="cd08422">
    <property type="entry name" value="PBP2_CrgA_like"/>
    <property type="match status" value="1"/>
</dbReference>
<dbReference type="InterPro" id="IPR000847">
    <property type="entry name" value="LysR_HTH_N"/>
</dbReference>
<dbReference type="Gene3D" id="1.10.10.10">
    <property type="entry name" value="Winged helix-like DNA-binding domain superfamily/Winged helix DNA-binding domain"/>
    <property type="match status" value="1"/>
</dbReference>
<keyword evidence="7" id="KW-1185">Reference proteome</keyword>
<dbReference type="RefSeq" id="WP_126674106.1">
    <property type="nucleotide sequence ID" value="NZ_RYZR01000006.1"/>
</dbReference>
<organism evidence="6 7">
    <name type="scientific">Dyella dinghuensis</name>
    <dbReference type="NCBI Taxonomy" id="1920169"/>
    <lineage>
        <taxon>Bacteria</taxon>
        <taxon>Pseudomonadati</taxon>
        <taxon>Pseudomonadota</taxon>
        <taxon>Gammaproteobacteria</taxon>
        <taxon>Lysobacterales</taxon>
        <taxon>Rhodanobacteraceae</taxon>
        <taxon>Dyella</taxon>
    </lineage>
</organism>
<dbReference type="GO" id="GO:0006351">
    <property type="term" value="P:DNA-templated transcription"/>
    <property type="evidence" value="ECO:0007669"/>
    <property type="project" value="TreeGrafter"/>
</dbReference>
<keyword evidence="3" id="KW-0238">DNA-binding</keyword>
<evidence type="ECO:0000256" key="2">
    <source>
        <dbReference type="ARBA" id="ARBA00023015"/>
    </source>
</evidence>
<protein>
    <submittedName>
        <fullName evidence="6">LysR family transcriptional regulator</fullName>
    </submittedName>
</protein>
<gene>
    <name evidence="6" type="ORF">EKH79_12220</name>
</gene>
<evidence type="ECO:0000256" key="4">
    <source>
        <dbReference type="ARBA" id="ARBA00023163"/>
    </source>
</evidence>
<name>A0A3S0RSC6_9GAMM</name>
<dbReference type="GO" id="GO:0043565">
    <property type="term" value="F:sequence-specific DNA binding"/>
    <property type="evidence" value="ECO:0007669"/>
    <property type="project" value="TreeGrafter"/>
</dbReference>
<dbReference type="Pfam" id="PF03466">
    <property type="entry name" value="LysR_substrate"/>
    <property type="match status" value="1"/>
</dbReference>
<evidence type="ECO:0000256" key="1">
    <source>
        <dbReference type="ARBA" id="ARBA00009437"/>
    </source>
</evidence>
<dbReference type="EMBL" id="RYZR01000006">
    <property type="protein sequence ID" value="RUL63169.1"/>
    <property type="molecule type" value="Genomic_DNA"/>
</dbReference>
<reference evidence="6 7" key="1">
    <citation type="submission" date="2018-12" db="EMBL/GenBank/DDBJ databases">
        <title>Dyella dinghuensis sp. nov. DHOA06 and Dyella choica sp. nov. 4M-K27, isolated from forest soil.</title>
        <authorList>
            <person name="Qiu L.-H."/>
            <person name="Gao Z.-H."/>
        </authorList>
    </citation>
    <scope>NUCLEOTIDE SEQUENCE [LARGE SCALE GENOMIC DNA]</scope>
    <source>
        <strain evidence="6 7">DHOA06</strain>
    </source>
</reference>
<dbReference type="Gene3D" id="3.40.190.290">
    <property type="match status" value="1"/>
</dbReference>
<evidence type="ECO:0000313" key="7">
    <source>
        <dbReference type="Proteomes" id="UP000267077"/>
    </source>
</evidence>
<dbReference type="PANTHER" id="PTHR30537">
    <property type="entry name" value="HTH-TYPE TRANSCRIPTIONAL REGULATOR"/>
    <property type="match status" value="1"/>
</dbReference>
<keyword evidence="4" id="KW-0804">Transcription</keyword>
<dbReference type="InterPro" id="IPR005119">
    <property type="entry name" value="LysR_subst-bd"/>
</dbReference>
<dbReference type="Proteomes" id="UP000267077">
    <property type="component" value="Unassembled WGS sequence"/>
</dbReference>
<dbReference type="PANTHER" id="PTHR30537:SF72">
    <property type="entry name" value="LYSR FAMILY TRANSCRIPTIONAL REGULATOR"/>
    <property type="match status" value="1"/>
</dbReference>
<sequence length="309" mass="33491">METLANLEAFVRSAELGGFSAAARYIGLTPAAISRNVALLERNLGVRLFHRNTRKLILTEAGERLLLSIRGNLDALQSAMTEASAGQEAPAGTLKVSVPMSFGTRYLLPLLPAFLHRYPDVKIDWQFDSRQVDLIADGFDAAVGGGFELSPGVVSRALAPAHIVAVASPSYLKGKKKLASPEDLGECTGIVMRWGTTGRIRTWTMRNARGDETPAPLKADVILNDPGVMTEAAVQGLGVAMLAMPDVLPHLESGALIRLLPRWYVDAGSISIYYSSRMSLPVKTRVFIDHVVAEFERQRYAERFAGSLG</sequence>
<dbReference type="GO" id="GO:0003700">
    <property type="term" value="F:DNA-binding transcription factor activity"/>
    <property type="evidence" value="ECO:0007669"/>
    <property type="project" value="InterPro"/>
</dbReference>
<dbReference type="Pfam" id="PF00126">
    <property type="entry name" value="HTH_1"/>
    <property type="match status" value="1"/>
</dbReference>
<feature type="domain" description="HTH lysR-type" evidence="5">
    <location>
        <begin position="1"/>
        <end position="59"/>
    </location>
</feature>
<evidence type="ECO:0000256" key="3">
    <source>
        <dbReference type="ARBA" id="ARBA00023125"/>
    </source>
</evidence>
<dbReference type="FunFam" id="1.10.10.10:FF:000001">
    <property type="entry name" value="LysR family transcriptional regulator"/>
    <property type="match status" value="1"/>
</dbReference>
<dbReference type="OrthoDB" id="9786526at2"/>
<dbReference type="InterPro" id="IPR036390">
    <property type="entry name" value="WH_DNA-bd_sf"/>
</dbReference>
<dbReference type="InterPro" id="IPR036388">
    <property type="entry name" value="WH-like_DNA-bd_sf"/>
</dbReference>